<sequence>MARAEDIKKYLIQQFLLDVSVEELADDFDLLANGVIDSLGLLTLVSWLEGTYRLDIDALDVAPDNFRSVAAISAFLDRADAVPDGAR</sequence>
<dbReference type="InterPro" id="IPR036736">
    <property type="entry name" value="ACP-like_sf"/>
</dbReference>
<dbReference type="PROSITE" id="PS50075">
    <property type="entry name" value="CARRIER"/>
    <property type="match status" value="1"/>
</dbReference>
<dbReference type="AlphaFoldDB" id="A0A7W7QWU1"/>
<evidence type="ECO:0000313" key="2">
    <source>
        <dbReference type="EMBL" id="MBB4921202.1"/>
    </source>
</evidence>
<evidence type="ECO:0000313" key="3">
    <source>
        <dbReference type="Proteomes" id="UP000540506"/>
    </source>
</evidence>
<dbReference type="RefSeq" id="WP_184933572.1">
    <property type="nucleotide sequence ID" value="NZ_JACHJV010000001.1"/>
</dbReference>
<organism evidence="2 3">
    <name type="scientific">Kitasatospora kifunensis</name>
    <name type="common">Streptomyces kifunensis</name>
    <dbReference type="NCBI Taxonomy" id="58351"/>
    <lineage>
        <taxon>Bacteria</taxon>
        <taxon>Bacillati</taxon>
        <taxon>Actinomycetota</taxon>
        <taxon>Actinomycetes</taxon>
        <taxon>Kitasatosporales</taxon>
        <taxon>Streptomycetaceae</taxon>
        <taxon>Kitasatospora</taxon>
    </lineage>
</organism>
<dbReference type="Gene3D" id="1.10.1200.10">
    <property type="entry name" value="ACP-like"/>
    <property type="match status" value="1"/>
</dbReference>
<feature type="domain" description="Carrier" evidence="1">
    <location>
        <begin position="2"/>
        <end position="80"/>
    </location>
</feature>
<protein>
    <submittedName>
        <fullName evidence="2">Acyl carrier protein</fullName>
    </submittedName>
</protein>
<comment type="caution">
    <text evidence="2">The sequence shown here is derived from an EMBL/GenBank/DDBJ whole genome shotgun (WGS) entry which is preliminary data.</text>
</comment>
<dbReference type="EMBL" id="JACHJV010000001">
    <property type="protein sequence ID" value="MBB4921202.1"/>
    <property type="molecule type" value="Genomic_DNA"/>
</dbReference>
<dbReference type="Pfam" id="PF00550">
    <property type="entry name" value="PP-binding"/>
    <property type="match status" value="1"/>
</dbReference>
<evidence type="ECO:0000259" key="1">
    <source>
        <dbReference type="PROSITE" id="PS50075"/>
    </source>
</evidence>
<dbReference type="Proteomes" id="UP000540506">
    <property type="component" value="Unassembled WGS sequence"/>
</dbReference>
<reference evidence="2 3" key="1">
    <citation type="submission" date="2020-08" db="EMBL/GenBank/DDBJ databases">
        <title>Sequencing the genomes of 1000 actinobacteria strains.</title>
        <authorList>
            <person name="Klenk H.-P."/>
        </authorList>
    </citation>
    <scope>NUCLEOTIDE SEQUENCE [LARGE SCALE GENOMIC DNA]</scope>
    <source>
        <strain evidence="2 3">DSM 41654</strain>
    </source>
</reference>
<dbReference type="InterPro" id="IPR009081">
    <property type="entry name" value="PP-bd_ACP"/>
</dbReference>
<gene>
    <name evidence="2" type="ORF">FHR34_000195</name>
</gene>
<dbReference type="SUPFAM" id="SSF47336">
    <property type="entry name" value="ACP-like"/>
    <property type="match status" value="1"/>
</dbReference>
<name>A0A7W7QWU1_KITKI</name>
<keyword evidence="3" id="KW-1185">Reference proteome</keyword>
<accession>A0A7W7QWU1</accession>
<proteinExistence type="predicted"/>